<dbReference type="Pfam" id="PF11992">
    <property type="entry name" value="TgpA_N"/>
    <property type="match status" value="1"/>
</dbReference>
<feature type="transmembrane region" description="Helical" evidence="2">
    <location>
        <begin position="59"/>
        <end position="85"/>
    </location>
</feature>
<keyword evidence="4" id="KW-0808">Transferase</keyword>
<accession>A0A150H7U2</accession>
<gene>
    <name evidence="4" type="primary">tgpA</name>
    <name evidence="4" type="ORF">Bravens_00960</name>
</gene>
<dbReference type="SUPFAM" id="SSF54001">
    <property type="entry name" value="Cysteine proteinases"/>
    <property type="match status" value="1"/>
</dbReference>
<feature type="domain" description="Transglutaminase-like" evidence="3">
    <location>
        <begin position="489"/>
        <end position="559"/>
    </location>
</feature>
<evidence type="ECO:0000313" key="4">
    <source>
        <dbReference type="EMBL" id="KXZ57928.1"/>
    </source>
</evidence>
<dbReference type="Gene3D" id="3.10.620.30">
    <property type="match status" value="1"/>
</dbReference>
<dbReference type="PANTHER" id="PTHR42736">
    <property type="entry name" value="PROTEIN-GLUTAMINE GAMMA-GLUTAMYLTRANSFERASE"/>
    <property type="match status" value="1"/>
</dbReference>
<feature type="region of interest" description="Disordered" evidence="1">
    <location>
        <begin position="561"/>
        <end position="619"/>
    </location>
</feature>
<dbReference type="Proteomes" id="UP000243589">
    <property type="component" value="Unassembled WGS sequence"/>
</dbReference>
<feature type="compositionally biased region" description="Acidic residues" evidence="1">
    <location>
        <begin position="595"/>
        <end position="614"/>
    </location>
</feature>
<dbReference type="InterPro" id="IPR021878">
    <property type="entry name" value="TgpA_N"/>
</dbReference>
<dbReference type="EMBL" id="LQQC01000010">
    <property type="protein sequence ID" value="KXZ57928.1"/>
    <property type="molecule type" value="Genomic_DNA"/>
</dbReference>
<evidence type="ECO:0000256" key="2">
    <source>
        <dbReference type="SAM" id="Phobius"/>
    </source>
</evidence>
<organism evidence="4 5">
    <name type="scientific">Brevibacterium ravenspurgense</name>
    <dbReference type="NCBI Taxonomy" id="479117"/>
    <lineage>
        <taxon>Bacteria</taxon>
        <taxon>Bacillati</taxon>
        <taxon>Actinomycetota</taxon>
        <taxon>Actinomycetes</taxon>
        <taxon>Micrococcales</taxon>
        <taxon>Brevibacteriaceae</taxon>
        <taxon>Brevibacterium</taxon>
    </lineage>
</organism>
<dbReference type="AlphaFoldDB" id="A0A150H7U2"/>
<dbReference type="Pfam" id="PF01841">
    <property type="entry name" value="Transglut_core"/>
    <property type="match status" value="1"/>
</dbReference>
<dbReference type="InterPro" id="IPR052901">
    <property type="entry name" value="Bact_TGase-like"/>
</dbReference>
<keyword evidence="2" id="KW-0812">Transmembrane</keyword>
<sequence length="761" mass="80125">MQMIRSLLLFAALSLAAYATTAMFSGLELLVPVVSIIGITLLVGWLARMVRKVAESGLAVLVQFLAASFAVLFICVPDSLIAGFIPGPSSISALVSSVSAGFEDVATKQIPLEATGGLITIFTLGFGFLALIIDGLVSDLRISKVPAFLLLTVWAFPVYFASVHTQPVHMAAISAAFIIVLLTEYASSVLTAHTGVGSTAGHEKHTAASRPGAEALRQRGTVVGRAKNGLRRFPGTALLAGALALLLGMGLPTVLPAITATPHYSSERAEDLTIINPFLTIRNDLQNPSTDPVFTYTTTDPGAGEPIRLTSVSEFDGEVWKPAEFPLSRSRTADGGLSNAHSQAPAGVQQSTEFSIGALDQAYLPAPFAPTQTHDAGPQWLYDPKTLTIVGSGVTSRGLNYSVDYLSLQPTAKELDDAGENAGRSADQKYTQLPDDVPAVITDTARELTEDADSQWAKAAAIQAYFRGGDFTYSLEAPTTASSSALADFMKQKKGYCVQFSAAMASMTRSLGIPTRIGVGFTAGSEIGDGEYQVTLAEAHAWPELYFDGIGWVRFEPTPGGPVGDIPAWTTAGGQSEEPDDEPTEEPTSASPEPTPEETEDAGSEEDDESDDTAEGSAEAAAPIPAWVWLLLAAAIIIALLLLPMIVRAVQRRRRLRAGAAGLWDEITATAADAGLGLRSSMTAPAAAAALAEYAPDSAAELASAARASDAQRYGNADVQLSADDSRGLVADVHDELFGRLSGPQRVLKTLLPASVFERRR</sequence>
<feature type="transmembrane region" description="Helical" evidence="2">
    <location>
        <begin position="114"/>
        <end position="133"/>
    </location>
</feature>
<comment type="caution">
    <text evidence="4">The sequence shown here is derived from an EMBL/GenBank/DDBJ whole genome shotgun (WGS) entry which is preliminary data.</text>
</comment>
<dbReference type="PATRIC" id="fig|479117.4.peg.959"/>
<name>A0A150H7U2_9MICO</name>
<feature type="transmembrane region" description="Helical" evidence="2">
    <location>
        <begin position="626"/>
        <end position="647"/>
    </location>
</feature>
<dbReference type="GO" id="GO:0003810">
    <property type="term" value="F:protein-glutamine gamma-glutamyltransferase activity"/>
    <property type="evidence" value="ECO:0007669"/>
    <property type="project" value="UniProtKB-EC"/>
</dbReference>
<dbReference type="InterPro" id="IPR038765">
    <property type="entry name" value="Papain-like_cys_pep_sf"/>
</dbReference>
<feature type="transmembrane region" description="Helical" evidence="2">
    <location>
        <begin position="168"/>
        <end position="186"/>
    </location>
</feature>
<protein>
    <submittedName>
        <fullName evidence="4">Protein-glutamine gamma-glutamyltransferase</fullName>
        <ecNumber evidence="4">2.3.2.13</ecNumber>
    </submittedName>
</protein>
<dbReference type="InterPro" id="IPR002931">
    <property type="entry name" value="Transglutaminase-like"/>
</dbReference>
<feature type="transmembrane region" description="Helical" evidence="2">
    <location>
        <begin position="237"/>
        <end position="258"/>
    </location>
</feature>
<evidence type="ECO:0000256" key="1">
    <source>
        <dbReference type="SAM" id="MobiDB-lite"/>
    </source>
</evidence>
<dbReference type="SMART" id="SM00460">
    <property type="entry name" value="TGc"/>
    <property type="match status" value="1"/>
</dbReference>
<proteinExistence type="predicted"/>
<keyword evidence="5" id="KW-1185">Reference proteome</keyword>
<feature type="transmembrane region" description="Helical" evidence="2">
    <location>
        <begin position="29"/>
        <end position="47"/>
    </location>
</feature>
<keyword evidence="4" id="KW-0012">Acyltransferase</keyword>
<evidence type="ECO:0000259" key="3">
    <source>
        <dbReference type="SMART" id="SM00460"/>
    </source>
</evidence>
<keyword evidence="2" id="KW-0472">Membrane</keyword>
<feature type="transmembrane region" description="Helical" evidence="2">
    <location>
        <begin position="145"/>
        <end position="162"/>
    </location>
</feature>
<evidence type="ECO:0000313" key="5">
    <source>
        <dbReference type="Proteomes" id="UP000243589"/>
    </source>
</evidence>
<dbReference type="PANTHER" id="PTHR42736:SF1">
    <property type="entry name" value="PROTEIN-GLUTAMINE GAMMA-GLUTAMYLTRANSFERASE"/>
    <property type="match status" value="1"/>
</dbReference>
<dbReference type="EC" id="2.3.2.13" evidence="4"/>
<keyword evidence="2" id="KW-1133">Transmembrane helix</keyword>
<reference evidence="4 5" key="1">
    <citation type="submission" date="2016-01" db="EMBL/GenBank/DDBJ databases">
        <title>Use of Whole Genome Sequencing to ascertain that Brevibacterium massiliense (Roux, Raoult 2009) is a later heterotypic synonym of Brevibacterium ravenspurgense (Mages 2008).</title>
        <authorList>
            <person name="Bernier A.-M."/>
            <person name="Burdz T."/>
            <person name="Huynh C."/>
            <person name="Pachecho A.L."/>
            <person name="Wiebe D."/>
            <person name="Bonner C."/>
            <person name="Bernard K."/>
        </authorList>
    </citation>
    <scope>NUCLEOTIDE SEQUENCE [LARGE SCALE GENOMIC DNA]</scope>
    <source>
        <strain evidence="4 5">CCUG56047</strain>
    </source>
</reference>